<gene>
    <name evidence="9" type="ORF">SAMN02982989_0591</name>
</gene>
<reference evidence="10" key="1">
    <citation type="submission" date="2017-04" db="EMBL/GenBank/DDBJ databases">
        <authorList>
            <person name="Varghese N."/>
            <person name="Submissions S."/>
        </authorList>
    </citation>
    <scope>NUCLEOTIDE SEQUENCE [LARGE SCALE GENOMIC DNA]</scope>
    <source>
        <strain evidence="10">B4P</strain>
    </source>
</reference>
<evidence type="ECO:0000256" key="4">
    <source>
        <dbReference type="ARBA" id="ARBA00022692"/>
    </source>
</evidence>
<feature type="transmembrane region" description="Helical" evidence="7">
    <location>
        <begin position="168"/>
        <end position="187"/>
    </location>
</feature>
<evidence type="ECO:0000256" key="6">
    <source>
        <dbReference type="ARBA" id="ARBA00023136"/>
    </source>
</evidence>
<evidence type="ECO:0000259" key="8">
    <source>
        <dbReference type="PROSITE" id="PS50928"/>
    </source>
</evidence>
<protein>
    <submittedName>
        <fullName evidence="9">Peptide/nickel transport system permease protein</fullName>
    </submittedName>
</protein>
<keyword evidence="6 7" id="KW-0472">Membrane</keyword>
<keyword evidence="5 7" id="KW-1133">Transmembrane helix</keyword>
<dbReference type="PROSITE" id="PS50928">
    <property type="entry name" value="ABC_TM1"/>
    <property type="match status" value="1"/>
</dbReference>
<feature type="transmembrane region" description="Helical" evidence="7">
    <location>
        <begin position="33"/>
        <end position="53"/>
    </location>
</feature>
<dbReference type="Gene3D" id="1.10.3720.10">
    <property type="entry name" value="MetI-like"/>
    <property type="match status" value="1"/>
</dbReference>
<proteinExistence type="inferred from homology"/>
<evidence type="ECO:0000313" key="9">
    <source>
        <dbReference type="EMBL" id="SME99595.1"/>
    </source>
</evidence>
<accession>A0A1X7CMT2</accession>
<evidence type="ECO:0000256" key="1">
    <source>
        <dbReference type="ARBA" id="ARBA00004651"/>
    </source>
</evidence>
<dbReference type="OrthoDB" id="9805884at2"/>
<feature type="transmembrane region" description="Helical" evidence="7">
    <location>
        <begin position="278"/>
        <end position="299"/>
    </location>
</feature>
<sequence length="314" mass="33792">MTPVVNTPSVPAARRSRLSKLLRAMRRAPGPTFCAFIIFALLIYAFVTPLVSLNPFEFSGMSVMDSFIPPMWMADGMPDFPLGTDDQGRNLLTAMAYGMRTSIIVGFLSVIIGLVLGGSLGLIAGFVGGKVDAFIMRVADVQLAYPALLLAMIIDGAARAALGAERSVTTAITIVVLSIGIAFWVQYARTIRSSVMIERDQDYVSAARITGRSNLSIIVLHILPNVMAPVLVIATINLGIAIITEATLSFLGIGIPVTSPSLGTLIRNGNNFLQSGEWWISVWPCLVLVAFVVSVNILGDHLRDVYNPRLRGRS</sequence>
<evidence type="ECO:0000256" key="3">
    <source>
        <dbReference type="ARBA" id="ARBA00022475"/>
    </source>
</evidence>
<feature type="transmembrane region" description="Helical" evidence="7">
    <location>
        <begin position="218"/>
        <end position="242"/>
    </location>
</feature>
<organism evidence="9 10">
    <name type="scientific">Xaviernesmea oryzae</name>
    <dbReference type="NCBI Taxonomy" id="464029"/>
    <lineage>
        <taxon>Bacteria</taxon>
        <taxon>Pseudomonadati</taxon>
        <taxon>Pseudomonadota</taxon>
        <taxon>Alphaproteobacteria</taxon>
        <taxon>Hyphomicrobiales</taxon>
        <taxon>Rhizobiaceae</taxon>
        <taxon>Rhizobium/Agrobacterium group</taxon>
        <taxon>Xaviernesmea</taxon>
    </lineage>
</organism>
<dbReference type="GO" id="GO:0005886">
    <property type="term" value="C:plasma membrane"/>
    <property type="evidence" value="ECO:0007669"/>
    <property type="project" value="UniProtKB-SubCell"/>
</dbReference>
<evidence type="ECO:0000256" key="2">
    <source>
        <dbReference type="ARBA" id="ARBA00022448"/>
    </source>
</evidence>
<dbReference type="GO" id="GO:0055085">
    <property type="term" value="P:transmembrane transport"/>
    <property type="evidence" value="ECO:0007669"/>
    <property type="project" value="InterPro"/>
</dbReference>
<dbReference type="STRING" id="464029.SAMN02982989_0591"/>
<dbReference type="Proteomes" id="UP000192903">
    <property type="component" value="Unassembled WGS sequence"/>
</dbReference>
<comment type="similarity">
    <text evidence="7">Belongs to the binding-protein-dependent transport system permease family.</text>
</comment>
<evidence type="ECO:0000256" key="7">
    <source>
        <dbReference type="RuleBase" id="RU363032"/>
    </source>
</evidence>
<dbReference type="PANTHER" id="PTHR43386:SF26">
    <property type="entry name" value="ABC TRANSPORTER PERMEASE PROTEIN"/>
    <property type="match status" value="1"/>
</dbReference>
<dbReference type="Pfam" id="PF00528">
    <property type="entry name" value="BPD_transp_1"/>
    <property type="match status" value="1"/>
</dbReference>
<dbReference type="AlphaFoldDB" id="A0A1X7CMT2"/>
<dbReference type="RefSeq" id="WP_085419878.1">
    <property type="nucleotide sequence ID" value="NZ_FXAF01000001.1"/>
</dbReference>
<keyword evidence="10" id="KW-1185">Reference proteome</keyword>
<dbReference type="EMBL" id="FXAF01000001">
    <property type="protein sequence ID" value="SME99595.1"/>
    <property type="molecule type" value="Genomic_DNA"/>
</dbReference>
<feature type="transmembrane region" description="Helical" evidence="7">
    <location>
        <begin position="248"/>
        <end position="266"/>
    </location>
</feature>
<dbReference type="SUPFAM" id="SSF161098">
    <property type="entry name" value="MetI-like"/>
    <property type="match status" value="1"/>
</dbReference>
<evidence type="ECO:0000256" key="5">
    <source>
        <dbReference type="ARBA" id="ARBA00022989"/>
    </source>
</evidence>
<dbReference type="InterPro" id="IPR050366">
    <property type="entry name" value="BP-dependent_transpt_permease"/>
</dbReference>
<feature type="transmembrane region" description="Helical" evidence="7">
    <location>
        <begin position="103"/>
        <end position="131"/>
    </location>
</feature>
<feature type="transmembrane region" description="Helical" evidence="7">
    <location>
        <begin position="143"/>
        <end position="162"/>
    </location>
</feature>
<dbReference type="CDD" id="cd06261">
    <property type="entry name" value="TM_PBP2"/>
    <property type="match status" value="1"/>
</dbReference>
<evidence type="ECO:0000313" key="10">
    <source>
        <dbReference type="Proteomes" id="UP000192903"/>
    </source>
</evidence>
<feature type="domain" description="ABC transmembrane type-1" evidence="8">
    <location>
        <begin position="99"/>
        <end position="299"/>
    </location>
</feature>
<keyword evidence="4 7" id="KW-0812">Transmembrane</keyword>
<dbReference type="PANTHER" id="PTHR43386">
    <property type="entry name" value="OLIGOPEPTIDE TRANSPORT SYSTEM PERMEASE PROTEIN APPC"/>
    <property type="match status" value="1"/>
</dbReference>
<dbReference type="InterPro" id="IPR035906">
    <property type="entry name" value="MetI-like_sf"/>
</dbReference>
<name>A0A1X7CMT2_9HYPH</name>
<keyword evidence="3" id="KW-1003">Cell membrane</keyword>
<keyword evidence="2 7" id="KW-0813">Transport</keyword>
<dbReference type="InterPro" id="IPR000515">
    <property type="entry name" value="MetI-like"/>
</dbReference>
<comment type="subcellular location">
    <subcellularLocation>
        <location evidence="1 7">Cell membrane</location>
        <topology evidence="1 7">Multi-pass membrane protein</topology>
    </subcellularLocation>
</comment>